<accession>A0A1M5DC41</accession>
<evidence type="ECO:0000256" key="1">
    <source>
        <dbReference type="ARBA" id="ARBA00022630"/>
    </source>
</evidence>
<evidence type="ECO:0000313" key="7">
    <source>
        <dbReference type="Proteomes" id="UP000184501"/>
    </source>
</evidence>
<evidence type="ECO:0000259" key="5">
    <source>
        <dbReference type="Pfam" id="PF01494"/>
    </source>
</evidence>
<protein>
    <submittedName>
        <fullName evidence="6">2-polyprenyl-6-methoxyphenol hydroxylase</fullName>
    </submittedName>
</protein>
<evidence type="ECO:0000256" key="2">
    <source>
        <dbReference type="ARBA" id="ARBA00022827"/>
    </source>
</evidence>
<sequence>MRVVVIGAGLGGLCLAQGLRQAGIEVDVYERDPGVHARFQGYRLGLSEVGAEALRGCLPHHLHPVLTAITGELAGDRPVVDPRLEPVGDLGPTTGTAVDRHVLRHLLLDGLDVRFGHQLTDHQVGEDGRVRVHFAHGQTTTADLLVGADGIGSAVRAQLAPEIRPEDTGVRFVLGRTPLTDRFARLVPGFGTVAKGSGLTLMLGLMRFRVPPRQAAPWLPDTPDYVRWVGMPTSPAPLAELMRDWHPDLRAVVEATDTAHSAQLSIRVVRPGARWPLGPVTLLGDAIHATSPSGGNGANTALRDADLLRRNLIAVAAHRGNLLDAVDDYERQMIDYGAEAVAHSLRALPSFVPTPGPEPLPTTR</sequence>
<keyword evidence="1" id="KW-0285">Flavoprotein</keyword>
<dbReference type="EMBL" id="FQVN01000004">
    <property type="protein sequence ID" value="SHF64569.1"/>
    <property type="molecule type" value="Genomic_DNA"/>
</dbReference>
<keyword evidence="4" id="KW-0503">Monooxygenase</keyword>
<feature type="domain" description="FAD-binding" evidence="5">
    <location>
        <begin position="97"/>
        <end position="325"/>
    </location>
</feature>
<reference evidence="6 7" key="1">
    <citation type="submission" date="2016-11" db="EMBL/GenBank/DDBJ databases">
        <authorList>
            <person name="Jaros S."/>
            <person name="Januszkiewicz K."/>
            <person name="Wedrychowicz H."/>
        </authorList>
    </citation>
    <scope>NUCLEOTIDE SEQUENCE [LARGE SCALE GENOMIC DNA]</scope>
    <source>
        <strain evidence="6 7">DSM 44523</strain>
    </source>
</reference>
<dbReference type="AlphaFoldDB" id="A0A1M5DC41"/>
<gene>
    <name evidence="6" type="ORF">SAMN05444320_104393</name>
</gene>
<dbReference type="PANTHER" id="PTHR47178:SF6">
    <property type="entry name" value="FAD-BINDING DOMAIN-CONTAINING PROTEIN"/>
    <property type="match status" value="1"/>
</dbReference>
<keyword evidence="7" id="KW-1185">Reference proteome</keyword>
<dbReference type="GO" id="GO:0071949">
    <property type="term" value="F:FAD binding"/>
    <property type="evidence" value="ECO:0007669"/>
    <property type="project" value="InterPro"/>
</dbReference>
<evidence type="ECO:0000256" key="4">
    <source>
        <dbReference type="ARBA" id="ARBA00023033"/>
    </source>
</evidence>
<evidence type="ECO:0000313" key="6">
    <source>
        <dbReference type="EMBL" id="SHF64569.1"/>
    </source>
</evidence>
<dbReference type="Pfam" id="PF13450">
    <property type="entry name" value="NAD_binding_8"/>
    <property type="match status" value="1"/>
</dbReference>
<organism evidence="6 7">
    <name type="scientific">Streptoalloteichus hindustanus</name>
    <dbReference type="NCBI Taxonomy" id="2017"/>
    <lineage>
        <taxon>Bacteria</taxon>
        <taxon>Bacillati</taxon>
        <taxon>Actinomycetota</taxon>
        <taxon>Actinomycetes</taxon>
        <taxon>Pseudonocardiales</taxon>
        <taxon>Pseudonocardiaceae</taxon>
        <taxon>Streptoalloteichus</taxon>
    </lineage>
</organism>
<dbReference type="STRING" id="2017.SAMN05444320_104393"/>
<dbReference type="Proteomes" id="UP000184501">
    <property type="component" value="Unassembled WGS sequence"/>
</dbReference>
<evidence type="ECO:0000256" key="3">
    <source>
        <dbReference type="ARBA" id="ARBA00023002"/>
    </source>
</evidence>
<dbReference type="Pfam" id="PF01494">
    <property type="entry name" value="FAD_binding_3"/>
    <property type="match status" value="1"/>
</dbReference>
<dbReference type="InterPro" id="IPR036188">
    <property type="entry name" value="FAD/NAD-bd_sf"/>
</dbReference>
<dbReference type="GO" id="GO:0004497">
    <property type="term" value="F:monooxygenase activity"/>
    <property type="evidence" value="ECO:0007669"/>
    <property type="project" value="UniProtKB-KW"/>
</dbReference>
<keyword evidence="2" id="KW-0274">FAD</keyword>
<keyword evidence="3" id="KW-0560">Oxidoreductase</keyword>
<dbReference type="PRINTS" id="PR00420">
    <property type="entry name" value="RNGMNOXGNASE"/>
</dbReference>
<dbReference type="InterPro" id="IPR002938">
    <property type="entry name" value="FAD-bd"/>
</dbReference>
<proteinExistence type="predicted"/>
<name>A0A1M5DC41_STRHI</name>
<dbReference type="OrthoDB" id="3322136at2"/>
<dbReference type="RefSeq" id="WP_073483407.1">
    <property type="nucleotide sequence ID" value="NZ_FQVN01000004.1"/>
</dbReference>
<dbReference type="SUPFAM" id="SSF51905">
    <property type="entry name" value="FAD/NAD(P)-binding domain"/>
    <property type="match status" value="1"/>
</dbReference>
<dbReference type="PANTHER" id="PTHR47178">
    <property type="entry name" value="MONOOXYGENASE, FAD-BINDING"/>
    <property type="match status" value="1"/>
</dbReference>
<dbReference type="Gene3D" id="3.50.50.60">
    <property type="entry name" value="FAD/NAD(P)-binding domain"/>
    <property type="match status" value="1"/>
</dbReference>